<comment type="caution">
    <text evidence="3">The sequence shown here is derived from an EMBL/GenBank/DDBJ whole genome shotgun (WGS) entry which is preliminary data.</text>
</comment>
<accession>A0A835UL36</accession>
<dbReference type="GO" id="GO:0003729">
    <property type="term" value="F:mRNA binding"/>
    <property type="evidence" value="ECO:0007669"/>
    <property type="project" value="TreeGrafter"/>
</dbReference>
<dbReference type="GO" id="GO:0005739">
    <property type="term" value="C:mitochondrion"/>
    <property type="evidence" value="ECO:0007669"/>
    <property type="project" value="TreeGrafter"/>
</dbReference>
<dbReference type="Pfam" id="PF01535">
    <property type="entry name" value="PPR"/>
    <property type="match status" value="2"/>
</dbReference>
<sequence>MRAVYLFRSMVEKQTHCFLQQGVVGLVSRLCACLVLQRPCQEGRRARRVKESCRILSSMMNGEVDSFPDQDSYCLVVRVLYLTGRIVKGNRIVDRMIKNGVGVKASENVDSALEMFERMKKCCTENLGPTYDLLIEKLCRNGKFDAGRSLYGEAVENGIILQISRDLLDPLKMPVFKPKRRMMNSVRANIRESCCRNTENLTTEQNIMFIQTNPHKAMSLLSKEALGAADLINSNSIKPLDNCGRQVSLEANGVHIKSLTVGKTEAR</sequence>
<evidence type="ECO:0008006" key="5">
    <source>
        <dbReference type="Google" id="ProtNLM"/>
    </source>
</evidence>
<dbReference type="NCBIfam" id="TIGR00756">
    <property type="entry name" value="PPR"/>
    <property type="match status" value="1"/>
</dbReference>
<protein>
    <recommendedName>
        <fullName evidence="5">Pentatricopeptide repeat-containing protein</fullName>
    </recommendedName>
</protein>
<organism evidence="3 4">
    <name type="scientific">Vanilla planifolia</name>
    <name type="common">Vanilla</name>
    <dbReference type="NCBI Taxonomy" id="51239"/>
    <lineage>
        <taxon>Eukaryota</taxon>
        <taxon>Viridiplantae</taxon>
        <taxon>Streptophyta</taxon>
        <taxon>Embryophyta</taxon>
        <taxon>Tracheophyta</taxon>
        <taxon>Spermatophyta</taxon>
        <taxon>Magnoliopsida</taxon>
        <taxon>Liliopsida</taxon>
        <taxon>Asparagales</taxon>
        <taxon>Orchidaceae</taxon>
        <taxon>Vanilloideae</taxon>
        <taxon>Vanilleae</taxon>
        <taxon>Vanilla</taxon>
    </lineage>
</organism>
<proteinExistence type="predicted"/>
<dbReference type="AlphaFoldDB" id="A0A835UL36"/>
<keyword evidence="4" id="KW-1185">Reference proteome</keyword>
<dbReference type="OrthoDB" id="38125at2759"/>
<dbReference type="InterPro" id="IPR002885">
    <property type="entry name" value="PPR_rpt"/>
</dbReference>
<dbReference type="Gene3D" id="1.25.40.10">
    <property type="entry name" value="Tetratricopeptide repeat domain"/>
    <property type="match status" value="1"/>
</dbReference>
<reference evidence="3 4" key="1">
    <citation type="journal article" date="2020" name="Nat. Food">
        <title>A phased Vanilla planifolia genome enables genetic improvement of flavour and production.</title>
        <authorList>
            <person name="Hasing T."/>
            <person name="Tang H."/>
            <person name="Brym M."/>
            <person name="Khazi F."/>
            <person name="Huang T."/>
            <person name="Chambers A.H."/>
        </authorList>
    </citation>
    <scope>NUCLEOTIDE SEQUENCE [LARGE SCALE GENOMIC DNA]</scope>
    <source>
        <tissue evidence="3">Leaf</tissue>
    </source>
</reference>
<dbReference type="InterPro" id="IPR011990">
    <property type="entry name" value="TPR-like_helical_dom_sf"/>
</dbReference>
<gene>
    <name evidence="3" type="ORF">HPP92_018764</name>
</gene>
<keyword evidence="1" id="KW-0677">Repeat</keyword>
<evidence type="ECO:0000256" key="2">
    <source>
        <dbReference type="PROSITE-ProRule" id="PRU00708"/>
    </source>
</evidence>
<dbReference type="PANTHER" id="PTHR47934:SF28">
    <property type="entry name" value="OS04G0488500 PROTEIN"/>
    <property type="match status" value="1"/>
</dbReference>
<dbReference type="InterPro" id="IPR051114">
    <property type="entry name" value="Mito_RNA_Proc_CCM1"/>
</dbReference>
<dbReference type="PANTHER" id="PTHR47934">
    <property type="entry name" value="PENTATRICOPEPTIDE REPEAT-CONTAINING PROTEIN PET309, MITOCHONDRIAL"/>
    <property type="match status" value="1"/>
</dbReference>
<dbReference type="GO" id="GO:0007005">
    <property type="term" value="P:mitochondrion organization"/>
    <property type="evidence" value="ECO:0007669"/>
    <property type="project" value="TreeGrafter"/>
</dbReference>
<evidence type="ECO:0000313" key="3">
    <source>
        <dbReference type="EMBL" id="KAG0467184.1"/>
    </source>
</evidence>
<dbReference type="PROSITE" id="PS51375">
    <property type="entry name" value="PPR"/>
    <property type="match status" value="1"/>
</dbReference>
<feature type="repeat" description="PPR" evidence="2">
    <location>
        <begin position="127"/>
        <end position="161"/>
    </location>
</feature>
<name>A0A835UL36_VANPL</name>
<evidence type="ECO:0000313" key="4">
    <source>
        <dbReference type="Proteomes" id="UP000636800"/>
    </source>
</evidence>
<evidence type="ECO:0000256" key="1">
    <source>
        <dbReference type="ARBA" id="ARBA00022737"/>
    </source>
</evidence>
<dbReference type="Proteomes" id="UP000636800">
    <property type="component" value="Unassembled WGS sequence"/>
</dbReference>
<dbReference type="GO" id="GO:0006396">
    <property type="term" value="P:RNA processing"/>
    <property type="evidence" value="ECO:0007669"/>
    <property type="project" value="TreeGrafter"/>
</dbReference>
<dbReference type="EMBL" id="JADCNL010000009">
    <property type="protein sequence ID" value="KAG0467184.1"/>
    <property type="molecule type" value="Genomic_DNA"/>
</dbReference>